<dbReference type="PANTHER" id="PTHR12418">
    <property type="entry name" value="ACYL-COENZYME A THIOESTERASE THEM4"/>
    <property type="match status" value="1"/>
</dbReference>
<comment type="catalytic activity">
    <reaction evidence="23">
        <text>tetradecanoyl-CoA + H2O = tetradecanoate + CoA + H(+)</text>
        <dbReference type="Rhea" id="RHEA:40119"/>
        <dbReference type="ChEBI" id="CHEBI:15377"/>
        <dbReference type="ChEBI" id="CHEBI:15378"/>
        <dbReference type="ChEBI" id="CHEBI:30807"/>
        <dbReference type="ChEBI" id="CHEBI:57287"/>
        <dbReference type="ChEBI" id="CHEBI:57385"/>
    </reaction>
    <physiologicalReaction direction="left-to-right" evidence="23">
        <dbReference type="Rhea" id="RHEA:40120"/>
    </physiologicalReaction>
</comment>
<dbReference type="InterPro" id="IPR029069">
    <property type="entry name" value="HotDog_dom_sf"/>
</dbReference>
<evidence type="ECO:0000256" key="6">
    <source>
        <dbReference type="ARBA" id="ARBA00022703"/>
    </source>
</evidence>
<evidence type="ECO:0000256" key="13">
    <source>
        <dbReference type="ARBA" id="ARBA00035852"/>
    </source>
</evidence>
<dbReference type="GO" id="GO:0005737">
    <property type="term" value="C:cytoplasm"/>
    <property type="evidence" value="ECO:0007669"/>
    <property type="project" value="UniProtKB-SubCell"/>
</dbReference>
<keyword evidence="5" id="KW-0963">Cytoplasm</keyword>
<evidence type="ECO:0000256" key="23">
    <source>
        <dbReference type="ARBA" id="ARBA00048180"/>
    </source>
</evidence>
<keyword evidence="12" id="KW-0966">Cell projection</keyword>
<evidence type="ECO:0000256" key="2">
    <source>
        <dbReference type="ARBA" id="ARBA00004496"/>
    </source>
</evidence>
<comment type="catalytic activity">
    <reaction evidence="22">
        <text>dodecanoyl-CoA + H2O = dodecanoate + CoA + H(+)</text>
        <dbReference type="Rhea" id="RHEA:30135"/>
        <dbReference type="ChEBI" id="CHEBI:15377"/>
        <dbReference type="ChEBI" id="CHEBI:15378"/>
        <dbReference type="ChEBI" id="CHEBI:18262"/>
        <dbReference type="ChEBI" id="CHEBI:57287"/>
        <dbReference type="ChEBI" id="CHEBI:57375"/>
    </reaction>
    <physiologicalReaction direction="left-to-right" evidence="22">
        <dbReference type="Rhea" id="RHEA:30136"/>
    </physiologicalReaction>
</comment>
<protein>
    <recommendedName>
        <fullName evidence="17">Acyl-coenzyme A thioesterase THEM4</fullName>
        <ecNumber evidence="16">3.1.2.2</ecNumber>
    </recommendedName>
    <alternativeName>
        <fullName evidence="18">Thioesterase superfamily member 4</fullName>
    </alternativeName>
</protein>
<comment type="caution">
    <text evidence="25">The sequence shown here is derived from an EMBL/GenBank/DDBJ whole genome shotgun (WGS) entry which is preliminary data.</text>
</comment>
<dbReference type="GO" id="GO:0016790">
    <property type="term" value="F:thiolester hydrolase activity"/>
    <property type="evidence" value="ECO:0007669"/>
    <property type="project" value="UniProtKB-ARBA"/>
</dbReference>
<evidence type="ECO:0000256" key="7">
    <source>
        <dbReference type="ARBA" id="ARBA00022801"/>
    </source>
</evidence>
<organism evidence="25 26">
    <name type="scientific">Leptonema illini</name>
    <dbReference type="NCBI Taxonomy" id="183"/>
    <lineage>
        <taxon>Bacteria</taxon>
        <taxon>Pseudomonadati</taxon>
        <taxon>Spirochaetota</taxon>
        <taxon>Spirochaetia</taxon>
        <taxon>Leptospirales</taxon>
        <taxon>Leptospiraceae</taxon>
        <taxon>Leptonema</taxon>
    </lineage>
</organism>
<comment type="catalytic activity">
    <reaction evidence="14">
        <text>(9Z)-octadecenoyl-CoA + H2O = (9Z)-octadecenoate + CoA + H(+)</text>
        <dbReference type="Rhea" id="RHEA:40139"/>
        <dbReference type="ChEBI" id="CHEBI:15377"/>
        <dbReference type="ChEBI" id="CHEBI:15378"/>
        <dbReference type="ChEBI" id="CHEBI:30823"/>
        <dbReference type="ChEBI" id="CHEBI:57287"/>
        <dbReference type="ChEBI" id="CHEBI:57387"/>
    </reaction>
    <physiologicalReaction direction="left-to-right" evidence="14">
        <dbReference type="Rhea" id="RHEA:40140"/>
    </physiologicalReaction>
</comment>
<evidence type="ECO:0000256" key="20">
    <source>
        <dbReference type="ARBA" id="ARBA00047734"/>
    </source>
</evidence>
<dbReference type="CDD" id="cd03443">
    <property type="entry name" value="PaaI_thioesterase"/>
    <property type="match status" value="1"/>
</dbReference>
<proteinExistence type="inferred from homology"/>
<dbReference type="EC" id="3.1.2.2" evidence="16"/>
<dbReference type="GO" id="GO:0016020">
    <property type="term" value="C:membrane"/>
    <property type="evidence" value="ECO:0007669"/>
    <property type="project" value="UniProtKB-SubCell"/>
</dbReference>
<dbReference type="GO" id="GO:0006631">
    <property type="term" value="P:fatty acid metabolic process"/>
    <property type="evidence" value="ECO:0007669"/>
    <property type="project" value="UniProtKB-KW"/>
</dbReference>
<comment type="similarity">
    <text evidence="15">Belongs to the THEM4/THEM5 thioesterase family.</text>
</comment>
<evidence type="ECO:0000256" key="19">
    <source>
        <dbReference type="ARBA" id="ARBA00047588"/>
    </source>
</evidence>
<accession>A0A833LXX3</accession>
<keyword evidence="8" id="KW-0276">Fatty acid metabolism</keyword>
<dbReference type="PANTHER" id="PTHR12418:SF19">
    <property type="entry name" value="ACYL-COENZYME A THIOESTERASE THEM4"/>
    <property type="match status" value="1"/>
</dbReference>
<keyword evidence="6" id="KW-0053">Apoptosis</keyword>
<evidence type="ECO:0000256" key="10">
    <source>
        <dbReference type="ARBA" id="ARBA00023098"/>
    </source>
</evidence>
<comment type="catalytic activity">
    <reaction evidence="13">
        <text>(5Z,8Z,11Z,14Z)-eicosatetraenoyl-CoA + H2O = (5Z,8Z,11Z,14Z)-eicosatetraenoate + CoA + H(+)</text>
        <dbReference type="Rhea" id="RHEA:40151"/>
        <dbReference type="ChEBI" id="CHEBI:15377"/>
        <dbReference type="ChEBI" id="CHEBI:15378"/>
        <dbReference type="ChEBI" id="CHEBI:32395"/>
        <dbReference type="ChEBI" id="CHEBI:57287"/>
        <dbReference type="ChEBI" id="CHEBI:57368"/>
    </reaction>
    <physiologicalReaction direction="left-to-right" evidence="13">
        <dbReference type="Rhea" id="RHEA:40152"/>
    </physiologicalReaction>
</comment>
<evidence type="ECO:0000256" key="12">
    <source>
        <dbReference type="ARBA" id="ARBA00023273"/>
    </source>
</evidence>
<evidence type="ECO:0000256" key="17">
    <source>
        <dbReference type="ARBA" id="ARBA00040123"/>
    </source>
</evidence>
<comment type="catalytic activity">
    <reaction evidence="21">
        <text>decanoyl-CoA + H2O = decanoate + CoA + H(+)</text>
        <dbReference type="Rhea" id="RHEA:40059"/>
        <dbReference type="ChEBI" id="CHEBI:15377"/>
        <dbReference type="ChEBI" id="CHEBI:15378"/>
        <dbReference type="ChEBI" id="CHEBI:27689"/>
        <dbReference type="ChEBI" id="CHEBI:57287"/>
        <dbReference type="ChEBI" id="CHEBI:61430"/>
    </reaction>
    <physiologicalReaction direction="left-to-right" evidence="21">
        <dbReference type="Rhea" id="RHEA:40060"/>
    </physiologicalReaction>
</comment>
<evidence type="ECO:0000256" key="15">
    <source>
        <dbReference type="ARBA" id="ARBA00038456"/>
    </source>
</evidence>
<name>A0A833LXX3_9LEPT</name>
<keyword evidence="9" id="KW-0809">Transit peptide</keyword>
<keyword evidence="4" id="KW-1003">Cell membrane</keyword>
<keyword evidence="11" id="KW-0472">Membrane</keyword>
<evidence type="ECO:0000256" key="18">
    <source>
        <dbReference type="ARBA" id="ARBA00043210"/>
    </source>
</evidence>
<evidence type="ECO:0000256" key="1">
    <source>
        <dbReference type="ARBA" id="ARBA00004170"/>
    </source>
</evidence>
<dbReference type="Pfam" id="PF03061">
    <property type="entry name" value="4HBT"/>
    <property type="match status" value="1"/>
</dbReference>
<comment type="catalytic activity">
    <reaction evidence="20">
        <text>hexadecanoyl-CoA + H2O = hexadecanoate + CoA + H(+)</text>
        <dbReference type="Rhea" id="RHEA:16645"/>
        <dbReference type="ChEBI" id="CHEBI:7896"/>
        <dbReference type="ChEBI" id="CHEBI:15377"/>
        <dbReference type="ChEBI" id="CHEBI:15378"/>
        <dbReference type="ChEBI" id="CHEBI:57287"/>
        <dbReference type="ChEBI" id="CHEBI:57379"/>
        <dbReference type="EC" id="3.1.2.2"/>
    </reaction>
    <physiologicalReaction direction="left-to-right" evidence="20">
        <dbReference type="Rhea" id="RHEA:16646"/>
    </physiologicalReaction>
</comment>
<dbReference type="SUPFAM" id="SSF54637">
    <property type="entry name" value="Thioesterase/thiol ester dehydrase-isomerase"/>
    <property type="match status" value="1"/>
</dbReference>
<dbReference type="Gene3D" id="3.10.129.10">
    <property type="entry name" value="Hotdog Thioesterase"/>
    <property type="match status" value="1"/>
</dbReference>
<evidence type="ECO:0000256" key="4">
    <source>
        <dbReference type="ARBA" id="ARBA00022475"/>
    </source>
</evidence>
<evidence type="ECO:0000313" key="25">
    <source>
        <dbReference type="EMBL" id="KAB2930845.1"/>
    </source>
</evidence>
<dbReference type="InterPro" id="IPR006683">
    <property type="entry name" value="Thioestr_dom"/>
</dbReference>
<dbReference type="Proteomes" id="UP000460298">
    <property type="component" value="Unassembled WGS sequence"/>
</dbReference>
<evidence type="ECO:0000256" key="14">
    <source>
        <dbReference type="ARBA" id="ARBA00037002"/>
    </source>
</evidence>
<evidence type="ECO:0000256" key="22">
    <source>
        <dbReference type="ARBA" id="ARBA00048074"/>
    </source>
</evidence>
<evidence type="ECO:0000256" key="11">
    <source>
        <dbReference type="ARBA" id="ARBA00023136"/>
    </source>
</evidence>
<keyword evidence="10" id="KW-0443">Lipid metabolism</keyword>
<comment type="subcellular location">
    <subcellularLocation>
        <location evidence="3">Cell projection</location>
        <location evidence="3">Ruffle membrane</location>
    </subcellularLocation>
    <subcellularLocation>
        <location evidence="2">Cytoplasm</location>
    </subcellularLocation>
    <subcellularLocation>
        <location evidence="1">Membrane</location>
        <topology evidence="1">Peripheral membrane protein</topology>
    </subcellularLocation>
</comment>
<keyword evidence="7" id="KW-0378">Hydrolase</keyword>
<evidence type="ECO:0000256" key="16">
    <source>
        <dbReference type="ARBA" id="ARBA00038848"/>
    </source>
</evidence>
<gene>
    <name evidence="25" type="ORF">F9K24_15385</name>
</gene>
<feature type="domain" description="Thioesterase" evidence="24">
    <location>
        <begin position="52"/>
        <end position="123"/>
    </location>
</feature>
<evidence type="ECO:0000256" key="5">
    <source>
        <dbReference type="ARBA" id="ARBA00022490"/>
    </source>
</evidence>
<evidence type="ECO:0000313" key="26">
    <source>
        <dbReference type="Proteomes" id="UP000460298"/>
    </source>
</evidence>
<evidence type="ECO:0000256" key="8">
    <source>
        <dbReference type="ARBA" id="ARBA00022832"/>
    </source>
</evidence>
<dbReference type="InterPro" id="IPR052365">
    <property type="entry name" value="THEM4/THEM5_acyl-CoA_thioest"/>
</dbReference>
<dbReference type="EMBL" id="WBUI01000017">
    <property type="protein sequence ID" value="KAB2930845.1"/>
    <property type="molecule type" value="Genomic_DNA"/>
</dbReference>
<evidence type="ECO:0000256" key="3">
    <source>
        <dbReference type="ARBA" id="ARBA00004632"/>
    </source>
</evidence>
<evidence type="ECO:0000256" key="21">
    <source>
        <dbReference type="ARBA" id="ARBA00047969"/>
    </source>
</evidence>
<reference evidence="25 26" key="1">
    <citation type="submission" date="2019-10" db="EMBL/GenBank/DDBJ databases">
        <title>Extracellular Electron Transfer in a Candidatus Methanoperedens spp. Enrichment Culture.</title>
        <authorList>
            <person name="Berger S."/>
            <person name="Rangel Shaw D."/>
            <person name="Berben T."/>
            <person name="In 'T Zandt M."/>
            <person name="Frank J."/>
            <person name="Reimann J."/>
            <person name="Jetten M.S.M."/>
            <person name="Welte C.U."/>
        </authorList>
    </citation>
    <scope>NUCLEOTIDE SEQUENCE [LARGE SCALE GENOMIC DNA]</scope>
    <source>
        <strain evidence="25">SB12</strain>
    </source>
</reference>
<evidence type="ECO:0000259" key="24">
    <source>
        <dbReference type="Pfam" id="PF03061"/>
    </source>
</evidence>
<dbReference type="AlphaFoldDB" id="A0A833LXX3"/>
<evidence type="ECO:0000256" key="9">
    <source>
        <dbReference type="ARBA" id="ARBA00022946"/>
    </source>
</evidence>
<sequence length="174" mass="19997">MQIPADAITLPFAPSRLLLSLDRRLEQYYDEKHETFWFRFHPGKKVEGPPHHVHGGFLATLMDEAMGSVAWLNGFTVVTHRLHMEYRKPVPLKKRHTVRSTVADKQKRRIITESSLYDDEGNVLTGARGEFFIIDFARLGDIPDEYRVFHDFHELRRQGKGVGAAFAALQPEKG</sequence>
<comment type="catalytic activity">
    <reaction evidence="19">
        <text>octanoyl-CoA + H2O = octanoate + CoA + H(+)</text>
        <dbReference type="Rhea" id="RHEA:30143"/>
        <dbReference type="ChEBI" id="CHEBI:15377"/>
        <dbReference type="ChEBI" id="CHEBI:15378"/>
        <dbReference type="ChEBI" id="CHEBI:25646"/>
        <dbReference type="ChEBI" id="CHEBI:57287"/>
        <dbReference type="ChEBI" id="CHEBI:57386"/>
    </reaction>
    <physiologicalReaction direction="left-to-right" evidence="19">
        <dbReference type="Rhea" id="RHEA:30144"/>
    </physiologicalReaction>
</comment>